<accession>A0ABW8KX47</accession>
<dbReference type="Proteomes" id="UP001620262">
    <property type="component" value="Unassembled WGS sequence"/>
</dbReference>
<gene>
    <name evidence="2" type="ORF">ACI2JU_10785</name>
</gene>
<keyword evidence="1" id="KW-0732">Signal</keyword>
<evidence type="ECO:0000313" key="3">
    <source>
        <dbReference type="Proteomes" id="UP001620262"/>
    </source>
</evidence>
<proteinExistence type="predicted"/>
<dbReference type="EMBL" id="JBJDOT010000012">
    <property type="protein sequence ID" value="MFK3864362.1"/>
    <property type="molecule type" value="Genomic_DNA"/>
</dbReference>
<organism evidence="2 3">
    <name type="scientific">Pseudoalteromonas rhizosphaerae</name>
    <dbReference type="NCBI Taxonomy" id="2518973"/>
    <lineage>
        <taxon>Bacteria</taxon>
        <taxon>Pseudomonadati</taxon>
        <taxon>Pseudomonadota</taxon>
        <taxon>Gammaproteobacteria</taxon>
        <taxon>Alteromonadales</taxon>
        <taxon>Pseudoalteromonadaceae</taxon>
        <taxon>Pseudoalteromonas</taxon>
    </lineage>
</organism>
<dbReference type="PROSITE" id="PS51257">
    <property type="entry name" value="PROKAR_LIPOPROTEIN"/>
    <property type="match status" value="1"/>
</dbReference>
<evidence type="ECO:0000313" key="2">
    <source>
        <dbReference type="EMBL" id="MFK3864362.1"/>
    </source>
</evidence>
<dbReference type="RefSeq" id="WP_404675405.1">
    <property type="nucleotide sequence ID" value="NZ_JBJDOT010000012.1"/>
</dbReference>
<comment type="caution">
    <text evidence="2">The sequence shown here is derived from an EMBL/GenBank/DDBJ whole genome shotgun (WGS) entry which is preliminary data.</text>
</comment>
<keyword evidence="3" id="KW-1185">Reference proteome</keyword>
<evidence type="ECO:0000256" key="1">
    <source>
        <dbReference type="SAM" id="SignalP"/>
    </source>
</evidence>
<name>A0ABW8KX47_9GAMM</name>
<feature type="signal peptide" evidence="1">
    <location>
        <begin position="1"/>
        <end position="19"/>
    </location>
</feature>
<sequence>MKNLALIISILITALVLQACGSSSKKSTAPITPAVQTTPVTPEAIHHIQPDNVAEYINNFKRQFEALELQIDGVKYNISLVDTSQDDNLIFAQYDKGFLFFGFDFEENDPIAFIRVVESELEDINEALADANSYFFGKDISISQDDNENAIYEGSISHPEKGDFPIRMTINESLIESGTSTVEVSGTQALINGVLGSLTYVQISDLISDHPEVDTLLLQEISGSVNDAINMHTGRLVRNAMFTTMVEATSDINSGGVDLYAAGFRRVYTEGAKLGVHSWCCTDGKPANELGKDHEGHGAQLTFFREMLGDELGPEFYYFTIEAAPHNTVHVMTKAELDKYLLP</sequence>
<reference evidence="2 3" key="1">
    <citation type="submission" date="2024-11" db="EMBL/GenBank/DDBJ databases">
        <title>The Natural Products Discovery Center: Release of the First 8490 Sequenced Strains for Exploring Actinobacteria Biosynthetic Diversity.</title>
        <authorList>
            <person name="Kalkreuter E."/>
            <person name="Kautsar S.A."/>
            <person name="Yang D."/>
            <person name="Bader C.D."/>
            <person name="Teijaro C.N."/>
            <person name="Fluegel L."/>
            <person name="Davis C.M."/>
            <person name="Simpson J.R."/>
            <person name="Lauterbach L."/>
            <person name="Steele A.D."/>
            <person name="Gui C."/>
            <person name="Meng S."/>
            <person name="Li G."/>
            <person name="Viehrig K."/>
            <person name="Ye F."/>
            <person name="Su P."/>
            <person name="Kiefer A.F."/>
            <person name="Nichols A."/>
            <person name="Cepeda A.J."/>
            <person name="Yan W."/>
            <person name="Fan B."/>
            <person name="Jiang Y."/>
            <person name="Adhikari A."/>
            <person name="Zheng C.-J."/>
            <person name="Schuster L."/>
            <person name="Cowan T.M."/>
            <person name="Smanski M.J."/>
            <person name="Chevrette M.G."/>
            <person name="De Carvalho L.P.S."/>
            <person name="Shen B."/>
        </authorList>
    </citation>
    <scope>NUCLEOTIDE SEQUENCE [LARGE SCALE GENOMIC DNA]</scope>
    <source>
        <strain evidence="2 3">NPDC078403</strain>
    </source>
</reference>
<protein>
    <submittedName>
        <fullName evidence="2">Uncharacterized protein</fullName>
    </submittedName>
</protein>
<feature type="chain" id="PRO_5045420630" evidence="1">
    <location>
        <begin position="20"/>
        <end position="343"/>
    </location>
</feature>